<keyword evidence="1" id="KW-1133">Transmembrane helix</keyword>
<evidence type="ECO:0000313" key="2">
    <source>
        <dbReference type="EMBL" id="GAH75554.1"/>
    </source>
</evidence>
<feature type="transmembrane region" description="Helical" evidence="1">
    <location>
        <begin position="29"/>
        <end position="51"/>
    </location>
</feature>
<proteinExistence type="predicted"/>
<sequence>EQNKVKIMMEEYKSLRSEIRQSMQNRNSILTFSIAIIGVVFHAGVSVFLNHSQKSQVLAFFIFSSILPTLSLLILILWCGEMEYMGRIGYYLIDFENRINGIHKEKLLYWENWVLTRDFLVINIKLWKMKYIQRSI</sequence>
<dbReference type="EMBL" id="BARU01026293">
    <property type="protein sequence ID" value="GAH75554.1"/>
    <property type="molecule type" value="Genomic_DNA"/>
</dbReference>
<comment type="caution">
    <text evidence="2">The sequence shown here is derived from an EMBL/GenBank/DDBJ whole genome shotgun (WGS) entry which is preliminary data.</text>
</comment>
<gene>
    <name evidence="2" type="ORF">S03H2_42256</name>
</gene>
<dbReference type="AlphaFoldDB" id="X1JB23"/>
<keyword evidence="1" id="KW-0812">Transmembrane</keyword>
<feature type="transmembrane region" description="Helical" evidence="1">
    <location>
        <begin position="57"/>
        <end position="78"/>
    </location>
</feature>
<name>X1JB23_9ZZZZ</name>
<protein>
    <recommendedName>
        <fullName evidence="3">SMODS and SLOG-associating 2TM effector domain-containing protein</fullName>
    </recommendedName>
</protein>
<keyword evidence="1" id="KW-0472">Membrane</keyword>
<accession>X1JB23</accession>
<organism evidence="2">
    <name type="scientific">marine sediment metagenome</name>
    <dbReference type="NCBI Taxonomy" id="412755"/>
    <lineage>
        <taxon>unclassified sequences</taxon>
        <taxon>metagenomes</taxon>
        <taxon>ecological metagenomes</taxon>
    </lineage>
</organism>
<feature type="non-terminal residue" evidence="2">
    <location>
        <position position="1"/>
    </location>
</feature>
<evidence type="ECO:0000256" key="1">
    <source>
        <dbReference type="SAM" id="Phobius"/>
    </source>
</evidence>
<reference evidence="2" key="1">
    <citation type="journal article" date="2014" name="Front. Microbiol.">
        <title>High frequency of phylogenetically diverse reductive dehalogenase-homologous genes in deep subseafloor sedimentary metagenomes.</title>
        <authorList>
            <person name="Kawai M."/>
            <person name="Futagami T."/>
            <person name="Toyoda A."/>
            <person name="Takaki Y."/>
            <person name="Nishi S."/>
            <person name="Hori S."/>
            <person name="Arai W."/>
            <person name="Tsubouchi T."/>
            <person name="Morono Y."/>
            <person name="Uchiyama I."/>
            <person name="Ito T."/>
            <person name="Fujiyama A."/>
            <person name="Inagaki F."/>
            <person name="Takami H."/>
        </authorList>
    </citation>
    <scope>NUCLEOTIDE SEQUENCE</scope>
    <source>
        <strain evidence="2">Expedition CK06-06</strain>
    </source>
</reference>
<evidence type="ECO:0008006" key="3">
    <source>
        <dbReference type="Google" id="ProtNLM"/>
    </source>
</evidence>